<dbReference type="Proteomes" id="UP001162480">
    <property type="component" value="Chromosome 29"/>
</dbReference>
<evidence type="ECO:0000313" key="1">
    <source>
        <dbReference type="EMBL" id="CAI9743527.1"/>
    </source>
</evidence>
<keyword evidence="2" id="KW-1185">Reference proteome</keyword>
<organism evidence="1 2">
    <name type="scientific">Octopus vulgaris</name>
    <name type="common">Common octopus</name>
    <dbReference type="NCBI Taxonomy" id="6645"/>
    <lineage>
        <taxon>Eukaryota</taxon>
        <taxon>Metazoa</taxon>
        <taxon>Spiralia</taxon>
        <taxon>Lophotrochozoa</taxon>
        <taxon>Mollusca</taxon>
        <taxon>Cephalopoda</taxon>
        <taxon>Coleoidea</taxon>
        <taxon>Octopodiformes</taxon>
        <taxon>Octopoda</taxon>
        <taxon>Incirrata</taxon>
        <taxon>Octopodidae</taxon>
        <taxon>Octopus</taxon>
    </lineage>
</organism>
<sequence length="96" mass="11146">MTSYRLLMTTYRLLKTPYRLLMTPYRLLMTVRLDVPPTVSADILATAMVRVIYINGFTTKKLKITTATVHRIFCSLETFNLLESNKIHFLYLALLS</sequence>
<dbReference type="AlphaFoldDB" id="A0AA36FMQ3"/>
<proteinExistence type="predicted"/>
<dbReference type="EMBL" id="OX597842">
    <property type="protein sequence ID" value="CAI9743527.1"/>
    <property type="molecule type" value="Genomic_DNA"/>
</dbReference>
<evidence type="ECO:0000313" key="2">
    <source>
        <dbReference type="Proteomes" id="UP001162480"/>
    </source>
</evidence>
<gene>
    <name evidence="1" type="ORF">OCTVUL_1B013630</name>
</gene>
<protein>
    <submittedName>
        <fullName evidence="1">Uncharacterized protein</fullName>
    </submittedName>
</protein>
<name>A0AA36FMQ3_OCTVU</name>
<reference evidence="1" key="1">
    <citation type="submission" date="2023-08" db="EMBL/GenBank/DDBJ databases">
        <authorList>
            <person name="Alioto T."/>
            <person name="Alioto T."/>
            <person name="Gomez Garrido J."/>
        </authorList>
    </citation>
    <scope>NUCLEOTIDE SEQUENCE</scope>
</reference>
<accession>A0AA36FMQ3</accession>